<comment type="caution">
    <text evidence="3">The sequence shown here is derived from an EMBL/GenBank/DDBJ whole genome shotgun (WGS) entry which is preliminary data.</text>
</comment>
<dbReference type="RefSeq" id="WP_411951713.1">
    <property type="nucleotide sequence ID" value="NZ_JBHSFS010000013.1"/>
</dbReference>
<feature type="domain" description="Activator of Hsp90 ATPase homologue 1/2-like C-terminal" evidence="2">
    <location>
        <begin position="21"/>
        <end position="128"/>
    </location>
</feature>
<evidence type="ECO:0000256" key="1">
    <source>
        <dbReference type="ARBA" id="ARBA00006817"/>
    </source>
</evidence>
<dbReference type="EMBL" id="JBHSFS010000013">
    <property type="protein sequence ID" value="MFC4516441.1"/>
    <property type="molecule type" value="Genomic_DNA"/>
</dbReference>
<name>A0ABV9BQP5_9ACTN</name>
<dbReference type="InterPro" id="IPR013538">
    <property type="entry name" value="ASHA1/2-like_C"/>
</dbReference>
<organism evidence="3 4">
    <name type="scientific">Streptomyces ehimensis</name>
    <dbReference type="NCBI Taxonomy" id="68195"/>
    <lineage>
        <taxon>Bacteria</taxon>
        <taxon>Bacillati</taxon>
        <taxon>Actinomycetota</taxon>
        <taxon>Actinomycetes</taxon>
        <taxon>Kitasatosporales</taxon>
        <taxon>Streptomycetaceae</taxon>
        <taxon>Streptomyces</taxon>
    </lineage>
</organism>
<keyword evidence="4" id="KW-1185">Reference proteome</keyword>
<dbReference type="SUPFAM" id="SSF55961">
    <property type="entry name" value="Bet v1-like"/>
    <property type="match status" value="1"/>
</dbReference>
<accession>A0ABV9BQP5</accession>
<evidence type="ECO:0000313" key="4">
    <source>
        <dbReference type="Proteomes" id="UP001595990"/>
    </source>
</evidence>
<dbReference type="Gene3D" id="3.30.530.20">
    <property type="match status" value="1"/>
</dbReference>
<dbReference type="Pfam" id="PF08327">
    <property type="entry name" value="AHSA1"/>
    <property type="match status" value="1"/>
</dbReference>
<comment type="similarity">
    <text evidence="1">Belongs to the AHA1 family.</text>
</comment>
<sequence length="131" mass="14495">MPTGLTKDAGWQIGVSRTLPHPAAIVWDFISSPEGIGFWLGAGAVLTPERGTPYRTTEGVTGEVRGYRPGDRIRVTYGTTTVQVALTPAADGARTMLRFHQEHLASAEERERQRVHWQRVMDQVAVVLDQQ</sequence>
<dbReference type="InterPro" id="IPR023393">
    <property type="entry name" value="START-like_dom_sf"/>
</dbReference>
<evidence type="ECO:0000259" key="2">
    <source>
        <dbReference type="Pfam" id="PF08327"/>
    </source>
</evidence>
<dbReference type="CDD" id="cd07814">
    <property type="entry name" value="SRPBCC_CalC_Aha1-like"/>
    <property type="match status" value="1"/>
</dbReference>
<protein>
    <submittedName>
        <fullName evidence="3">SRPBCC domain-containing protein</fullName>
    </submittedName>
</protein>
<evidence type="ECO:0000313" key="3">
    <source>
        <dbReference type="EMBL" id="MFC4516441.1"/>
    </source>
</evidence>
<dbReference type="Proteomes" id="UP001595990">
    <property type="component" value="Unassembled WGS sequence"/>
</dbReference>
<reference evidence="4" key="1">
    <citation type="journal article" date="2019" name="Int. J. Syst. Evol. Microbiol.">
        <title>The Global Catalogue of Microorganisms (GCM) 10K type strain sequencing project: providing services to taxonomists for standard genome sequencing and annotation.</title>
        <authorList>
            <consortium name="The Broad Institute Genomics Platform"/>
            <consortium name="The Broad Institute Genome Sequencing Center for Infectious Disease"/>
            <person name="Wu L."/>
            <person name="Ma J."/>
        </authorList>
    </citation>
    <scope>NUCLEOTIDE SEQUENCE [LARGE SCALE GENOMIC DNA]</scope>
    <source>
        <strain evidence="4">CECT 8064</strain>
    </source>
</reference>
<gene>
    <name evidence="3" type="ORF">ACFPEN_26355</name>
</gene>
<proteinExistence type="inferred from homology"/>